<protein>
    <recommendedName>
        <fullName evidence="7">Long-chain fatty acid--CoA ligase</fullName>
    </recommendedName>
</protein>
<dbReference type="InterPro" id="IPR025110">
    <property type="entry name" value="AMP-bd_C"/>
</dbReference>
<name>A0A1Y0EQM7_9BURK</name>
<dbReference type="RefSeq" id="WP_087281831.1">
    <property type="nucleotide sequence ID" value="NZ_CP021455.1"/>
</dbReference>
<dbReference type="GO" id="GO:0006631">
    <property type="term" value="P:fatty acid metabolic process"/>
    <property type="evidence" value="ECO:0007669"/>
    <property type="project" value="TreeGrafter"/>
</dbReference>
<dbReference type="Proteomes" id="UP000196138">
    <property type="component" value="Chromosome"/>
</dbReference>
<keyword evidence="6" id="KW-1185">Reference proteome</keyword>
<dbReference type="PROSITE" id="PS00455">
    <property type="entry name" value="AMP_BINDING"/>
    <property type="match status" value="1"/>
</dbReference>
<keyword evidence="2" id="KW-0436">Ligase</keyword>
<accession>A0A1Y0EQM7</accession>
<sequence>MTTPTLVEHWATQQPDRFAVISDELSLTWAELNTWADQAAHRLAAHDIGLGDIVALRLQTTPHWVVMMLAISKLQARLLGVNWRLVADEVNFVLENSRAKLLVLDDDEKPELVQGITTLGAHRLVRLSAICEPDAIQASLSEVPRRTMPELCAQVIYTSGTTGRPKGVELLAKPQPGNQRLNTYLADLGGAHRQYGLDDVILVSMPMHHGSGPGQVKNAIKNGATLVMQKRFDAANWFDLVERHGVTHWTGVPTMYKRLKAHHDATGRRAPALKTLGIGAAPVPMAIKHWVREQFGDVLHEGYGSSETGMITTMSPADHFRKSGSSGKPYAGVLIEIRDDGGQPCAVNEVGEIWVNTPVCITHYLNAPPLGDDTRDARGYFRTGDMGRMDDEGYLFITDRAKDMIISGGVNIYPAEIESAFYQHPQVLDIAVIGLPDEEFGEQVIAYYESKGGQPIADDELAAIGQSQLASYKRPRQFIHVHELPRNAVGKILKRELRQPHWDHQERNV</sequence>
<feature type="domain" description="AMP-dependent synthetase/ligase" evidence="3">
    <location>
        <begin position="8"/>
        <end position="364"/>
    </location>
</feature>
<dbReference type="Pfam" id="PF13193">
    <property type="entry name" value="AMP-binding_C"/>
    <property type="match status" value="1"/>
</dbReference>
<evidence type="ECO:0000313" key="6">
    <source>
        <dbReference type="Proteomes" id="UP000196138"/>
    </source>
</evidence>
<proteinExistence type="inferred from homology"/>
<evidence type="ECO:0000259" key="4">
    <source>
        <dbReference type="Pfam" id="PF13193"/>
    </source>
</evidence>
<dbReference type="Gene3D" id="3.40.50.12780">
    <property type="entry name" value="N-terminal domain of ligase-like"/>
    <property type="match status" value="1"/>
</dbReference>
<dbReference type="InterPro" id="IPR042099">
    <property type="entry name" value="ANL_N_sf"/>
</dbReference>
<dbReference type="EMBL" id="CP021455">
    <property type="protein sequence ID" value="ARU05552.1"/>
    <property type="molecule type" value="Genomic_DNA"/>
</dbReference>
<evidence type="ECO:0008006" key="7">
    <source>
        <dbReference type="Google" id="ProtNLM"/>
    </source>
</evidence>
<dbReference type="AlphaFoldDB" id="A0A1Y0EQM7"/>
<evidence type="ECO:0000256" key="1">
    <source>
        <dbReference type="ARBA" id="ARBA00006432"/>
    </source>
</evidence>
<dbReference type="SUPFAM" id="SSF56801">
    <property type="entry name" value="Acetyl-CoA synthetase-like"/>
    <property type="match status" value="1"/>
</dbReference>
<dbReference type="Pfam" id="PF00501">
    <property type="entry name" value="AMP-binding"/>
    <property type="match status" value="1"/>
</dbReference>
<dbReference type="PANTHER" id="PTHR43201:SF5">
    <property type="entry name" value="MEDIUM-CHAIN ACYL-COA LIGASE ACSF2, MITOCHONDRIAL"/>
    <property type="match status" value="1"/>
</dbReference>
<dbReference type="InterPro" id="IPR045851">
    <property type="entry name" value="AMP-bd_C_sf"/>
</dbReference>
<reference evidence="5 6" key="1">
    <citation type="submission" date="2017-05" db="EMBL/GenBank/DDBJ databases">
        <authorList>
            <person name="Song R."/>
            <person name="Chenine A.L."/>
            <person name="Ruprecht R.M."/>
        </authorList>
    </citation>
    <scope>NUCLEOTIDE SEQUENCE [LARGE SCALE GENOMIC DNA]</scope>
    <source>
        <strain evidence="5 6">DSM 26136</strain>
    </source>
</reference>
<dbReference type="OrthoDB" id="9766486at2"/>
<dbReference type="GO" id="GO:0031956">
    <property type="term" value="F:medium-chain fatty acid-CoA ligase activity"/>
    <property type="evidence" value="ECO:0007669"/>
    <property type="project" value="TreeGrafter"/>
</dbReference>
<evidence type="ECO:0000259" key="3">
    <source>
        <dbReference type="Pfam" id="PF00501"/>
    </source>
</evidence>
<evidence type="ECO:0000313" key="5">
    <source>
        <dbReference type="EMBL" id="ARU05552.1"/>
    </source>
</evidence>
<dbReference type="KEGG" id="cser:CCO03_13450"/>
<gene>
    <name evidence="5" type="ORF">CCO03_13450</name>
</gene>
<evidence type="ECO:0000256" key="2">
    <source>
        <dbReference type="ARBA" id="ARBA00022598"/>
    </source>
</evidence>
<organism evidence="5 6">
    <name type="scientific">Comamonas serinivorans</name>
    <dbReference type="NCBI Taxonomy" id="1082851"/>
    <lineage>
        <taxon>Bacteria</taxon>
        <taxon>Pseudomonadati</taxon>
        <taxon>Pseudomonadota</taxon>
        <taxon>Betaproteobacteria</taxon>
        <taxon>Burkholderiales</taxon>
        <taxon>Comamonadaceae</taxon>
        <taxon>Comamonas</taxon>
    </lineage>
</organism>
<comment type="similarity">
    <text evidence="1">Belongs to the ATP-dependent AMP-binding enzyme family.</text>
</comment>
<dbReference type="InterPro" id="IPR000873">
    <property type="entry name" value="AMP-dep_synth/lig_dom"/>
</dbReference>
<feature type="domain" description="AMP-binding enzyme C-terminal" evidence="4">
    <location>
        <begin position="416"/>
        <end position="491"/>
    </location>
</feature>
<dbReference type="PANTHER" id="PTHR43201">
    <property type="entry name" value="ACYL-COA SYNTHETASE"/>
    <property type="match status" value="1"/>
</dbReference>
<dbReference type="InterPro" id="IPR020845">
    <property type="entry name" value="AMP-binding_CS"/>
</dbReference>
<dbReference type="Gene3D" id="3.30.300.30">
    <property type="match status" value="1"/>
</dbReference>